<sequence>MTSRPARLGIGLLVAAATVASSAMAAPTASASAADAPDHAQVQKALEEAVANRGVPGMIAQVRDPRGRWFGSAGVADTRTGRKRQQHERFRAGSVAKPFTATVVLLLEAEGKLSLDDTVDKWLPGLVHGNGNDGNTITIRHLLNHTSGIFNYGNDKEEFAKFSGTAFFEHRYDKYTPEQLVKIGLRNKRYFDKPGDGFTYTNTGYILAGMIVEKVTGNTLADEISRRIVRPLGLTGTYLPGQETKIRGPHARHYSTLFAAEDDAKIYDVTEQSATPYWAAGGIVSTVGDLDRFASALLRGKLLPPAQQKEMFTMVKTKVKTEDGTWIDPWVPNTTYGLGVFSWELSCGATVWGIGGAISGGFSFSMGTRDAKRLLTTNMNIDRYAQRNSLDTIKNVLQAEFCPSGSQTRSK</sequence>
<dbReference type="PANTHER" id="PTHR46825:SF7">
    <property type="entry name" value="D-ALANYL-D-ALANINE CARBOXYPEPTIDASE"/>
    <property type="match status" value="1"/>
</dbReference>
<comment type="caution">
    <text evidence="3">The sequence shown here is derived from an EMBL/GenBank/DDBJ whole genome shotgun (WGS) entry which is preliminary data.</text>
</comment>
<evidence type="ECO:0000313" key="3">
    <source>
        <dbReference type="EMBL" id="MBE1565923.1"/>
    </source>
</evidence>
<evidence type="ECO:0000313" key="4">
    <source>
        <dbReference type="Proteomes" id="UP000661607"/>
    </source>
</evidence>
<keyword evidence="4" id="KW-1185">Reference proteome</keyword>
<keyword evidence="3" id="KW-0121">Carboxypeptidase</keyword>
<dbReference type="GO" id="GO:0009002">
    <property type="term" value="F:serine-type D-Ala-D-Ala carboxypeptidase activity"/>
    <property type="evidence" value="ECO:0007669"/>
    <property type="project" value="UniProtKB-EC"/>
</dbReference>
<reference evidence="3 4" key="1">
    <citation type="submission" date="2020-10" db="EMBL/GenBank/DDBJ databases">
        <title>Sequencing the genomes of 1000 actinobacteria strains.</title>
        <authorList>
            <person name="Klenk H.-P."/>
        </authorList>
    </citation>
    <scope>NUCLEOTIDE SEQUENCE [LARGE SCALE GENOMIC DNA]</scope>
    <source>
        <strain evidence="3 4">DSM 43748</strain>
    </source>
</reference>
<dbReference type="EMBL" id="JADBEF010000001">
    <property type="protein sequence ID" value="MBE1565923.1"/>
    <property type="molecule type" value="Genomic_DNA"/>
</dbReference>
<protein>
    <submittedName>
        <fullName evidence="3">D-alanyl-D-alanine carboxypeptidase</fullName>
        <ecNumber evidence="3">3.4.16.4</ecNumber>
    </submittedName>
</protein>
<dbReference type="RefSeq" id="WP_192780047.1">
    <property type="nucleotide sequence ID" value="NZ_BAAASY010000010.1"/>
</dbReference>
<evidence type="ECO:0000259" key="2">
    <source>
        <dbReference type="Pfam" id="PF00144"/>
    </source>
</evidence>
<dbReference type="PANTHER" id="PTHR46825">
    <property type="entry name" value="D-ALANYL-D-ALANINE-CARBOXYPEPTIDASE/ENDOPEPTIDASE AMPH"/>
    <property type="match status" value="1"/>
</dbReference>
<dbReference type="SUPFAM" id="SSF56601">
    <property type="entry name" value="beta-lactamase/transpeptidase-like"/>
    <property type="match status" value="1"/>
</dbReference>
<keyword evidence="3" id="KW-0645">Protease</keyword>
<dbReference type="PROSITE" id="PS51318">
    <property type="entry name" value="TAT"/>
    <property type="match status" value="1"/>
</dbReference>
<dbReference type="Gene3D" id="3.40.710.10">
    <property type="entry name" value="DD-peptidase/beta-lactamase superfamily"/>
    <property type="match status" value="1"/>
</dbReference>
<organism evidence="3 4">
    <name type="scientific">Nonomuraea africana</name>
    <dbReference type="NCBI Taxonomy" id="46171"/>
    <lineage>
        <taxon>Bacteria</taxon>
        <taxon>Bacillati</taxon>
        <taxon>Actinomycetota</taxon>
        <taxon>Actinomycetes</taxon>
        <taxon>Streptosporangiales</taxon>
        <taxon>Streptosporangiaceae</taxon>
        <taxon>Nonomuraea</taxon>
    </lineage>
</organism>
<dbReference type="InterPro" id="IPR006311">
    <property type="entry name" value="TAT_signal"/>
</dbReference>
<dbReference type="EC" id="3.4.16.4" evidence="3"/>
<dbReference type="InterPro" id="IPR050491">
    <property type="entry name" value="AmpC-like"/>
</dbReference>
<dbReference type="InterPro" id="IPR001466">
    <property type="entry name" value="Beta-lactam-related"/>
</dbReference>
<dbReference type="Proteomes" id="UP000661607">
    <property type="component" value="Unassembled WGS sequence"/>
</dbReference>
<dbReference type="InterPro" id="IPR012338">
    <property type="entry name" value="Beta-lactam/transpept-like"/>
</dbReference>
<evidence type="ECO:0000256" key="1">
    <source>
        <dbReference type="SAM" id="SignalP"/>
    </source>
</evidence>
<accession>A0ABR9KV63</accession>
<feature type="domain" description="Beta-lactamase-related" evidence="2">
    <location>
        <begin position="43"/>
        <end position="371"/>
    </location>
</feature>
<name>A0ABR9KV63_9ACTN</name>
<gene>
    <name evidence="3" type="ORF">H4W81_008702</name>
</gene>
<proteinExistence type="predicted"/>
<feature type="chain" id="PRO_5046149369" evidence="1">
    <location>
        <begin position="26"/>
        <end position="411"/>
    </location>
</feature>
<dbReference type="Pfam" id="PF00144">
    <property type="entry name" value="Beta-lactamase"/>
    <property type="match status" value="1"/>
</dbReference>
<keyword evidence="3" id="KW-0378">Hydrolase</keyword>
<keyword evidence="1" id="KW-0732">Signal</keyword>
<feature type="signal peptide" evidence="1">
    <location>
        <begin position="1"/>
        <end position="25"/>
    </location>
</feature>